<dbReference type="EMBL" id="MHOO01000011">
    <property type="protein sequence ID" value="OGZ63754.1"/>
    <property type="molecule type" value="Genomic_DNA"/>
</dbReference>
<evidence type="ECO:0000313" key="2">
    <source>
        <dbReference type="Proteomes" id="UP000176855"/>
    </source>
</evidence>
<reference evidence="1 2" key="1">
    <citation type="journal article" date="2016" name="Nat. Commun.">
        <title>Thousands of microbial genomes shed light on interconnected biogeochemical processes in an aquifer system.</title>
        <authorList>
            <person name="Anantharaman K."/>
            <person name="Brown C.T."/>
            <person name="Hug L.A."/>
            <person name="Sharon I."/>
            <person name="Castelle C.J."/>
            <person name="Probst A.J."/>
            <person name="Thomas B.C."/>
            <person name="Singh A."/>
            <person name="Wilkins M.J."/>
            <person name="Karaoz U."/>
            <person name="Brodie E.L."/>
            <person name="Williams K.H."/>
            <person name="Hubbard S.S."/>
            <person name="Banfield J.F."/>
        </authorList>
    </citation>
    <scope>NUCLEOTIDE SEQUENCE [LARGE SCALE GENOMIC DNA]</scope>
</reference>
<name>A0A1G2HMJ0_9BACT</name>
<dbReference type="STRING" id="1802202.A2730_00475"/>
<gene>
    <name evidence="1" type="ORF">A2730_00475</name>
</gene>
<comment type="caution">
    <text evidence="1">The sequence shown here is derived from an EMBL/GenBank/DDBJ whole genome shotgun (WGS) entry which is preliminary data.</text>
</comment>
<dbReference type="Proteomes" id="UP000176855">
    <property type="component" value="Unassembled WGS sequence"/>
</dbReference>
<proteinExistence type="predicted"/>
<evidence type="ECO:0000313" key="1">
    <source>
        <dbReference type="EMBL" id="OGZ63754.1"/>
    </source>
</evidence>
<organism evidence="1 2">
    <name type="scientific">Candidatus Staskawiczbacteria bacterium RIFCSPHIGHO2_01_FULL_39_25</name>
    <dbReference type="NCBI Taxonomy" id="1802202"/>
    <lineage>
        <taxon>Bacteria</taxon>
        <taxon>Candidatus Staskawicziibacteriota</taxon>
    </lineage>
</organism>
<protein>
    <submittedName>
        <fullName evidence="1">Uncharacterized protein</fullName>
    </submittedName>
</protein>
<dbReference type="AlphaFoldDB" id="A0A1G2HMJ0"/>
<accession>A0A1G2HMJ0</accession>
<sequence>MRAREIPKILFSKIIRKAKCNVYKFTYSEDEAYYVIFSKKAQAAIGYTENKSKKGVFSFLNVWSLELGDNFHVNDFWNTIFKLPDFQIFAGPIPTAQWQSGQGNSLVENIVASYPDYTNGFLIDNPFFSLITSIAKSAYQLVHLKRPKKLSYWEAFLDPTADYSKPP</sequence>